<evidence type="ECO:0000313" key="3">
    <source>
        <dbReference type="Proteomes" id="UP000515180"/>
    </source>
</evidence>
<feature type="compositionally biased region" description="Basic and acidic residues" evidence="1">
    <location>
        <begin position="832"/>
        <end position="864"/>
    </location>
</feature>
<feature type="compositionally biased region" description="Polar residues" evidence="1">
    <location>
        <begin position="467"/>
        <end position="478"/>
    </location>
</feature>
<reference evidence="4" key="1">
    <citation type="submission" date="2025-08" db="UniProtKB">
        <authorList>
            <consortium name="RefSeq"/>
        </authorList>
    </citation>
    <scope>IDENTIFICATION</scope>
</reference>
<feature type="region of interest" description="Disordered" evidence="1">
    <location>
        <begin position="2176"/>
        <end position="2200"/>
    </location>
</feature>
<keyword evidence="3" id="KW-1185">Reference proteome</keyword>
<feature type="compositionally biased region" description="Basic and acidic residues" evidence="1">
    <location>
        <begin position="785"/>
        <end position="823"/>
    </location>
</feature>
<accession>A0A6P6FFE1</accession>
<name>A0A6P6FFE1_BOMIM</name>
<organism evidence="3 4">
    <name type="scientific">Bombus impatiens</name>
    <name type="common">Bumblebee</name>
    <dbReference type="NCBI Taxonomy" id="132113"/>
    <lineage>
        <taxon>Eukaryota</taxon>
        <taxon>Metazoa</taxon>
        <taxon>Ecdysozoa</taxon>
        <taxon>Arthropoda</taxon>
        <taxon>Hexapoda</taxon>
        <taxon>Insecta</taxon>
        <taxon>Pterygota</taxon>
        <taxon>Neoptera</taxon>
        <taxon>Endopterygota</taxon>
        <taxon>Hymenoptera</taxon>
        <taxon>Apocrita</taxon>
        <taxon>Aculeata</taxon>
        <taxon>Apoidea</taxon>
        <taxon>Anthophila</taxon>
        <taxon>Apidae</taxon>
        <taxon>Bombus</taxon>
        <taxon>Pyrobombus</taxon>
    </lineage>
</organism>
<feature type="region of interest" description="Disordered" evidence="1">
    <location>
        <begin position="449"/>
        <end position="481"/>
    </location>
</feature>
<dbReference type="KEGG" id="bim:105681098"/>
<keyword evidence="2" id="KW-0732">Signal</keyword>
<gene>
    <name evidence="4" type="primary">LOC105681098</name>
</gene>
<feature type="region of interest" description="Disordered" evidence="1">
    <location>
        <begin position="1501"/>
        <end position="1579"/>
    </location>
</feature>
<feature type="region of interest" description="Disordered" evidence="1">
    <location>
        <begin position="2070"/>
        <end position="2127"/>
    </location>
</feature>
<dbReference type="GeneID" id="105681098"/>
<feature type="region of interest" description="Disordered" evidence="1">
    <location>
        <begin position="602"/>
        <end position="743"/>
    </location>
</feature>
<feature type="chain" id="PRO_5028485495" evidence="2">
    <location>
        <begin position="19"/>
        <end position="2472"/>
    </location>
</feature>
<feature type="compositionally biased region" description="Polar residues" evidence="1">
    <location>
        <begin position="1103"/>
        <end position="1116"/>
    </location>
</feature>
<sequence length="2472" mass="279835">MMKIPVILSSLLFAIVLSKVPSQTSNKYIVEQKGPETWLERVNIVDEETISNDVEGKKNSLEDGRQKSRANEAGLTRWEMGSVQEASSGTDWGGLLLRLADRQDSARETRNLPPLISLLRPKLEKSDFTLRKSHEDRQRRSLQDYSISDYMVLTENLNNEDEVQKILANAKAQLSTVKSENMGKFRNNAFGDDWLFFVLPFRSGMGFTESLLRRSNASYDLGIQNEKWVDDTKFLNTKQFLQHNEDMEIDKKDAFGKRYESSLSNENRNTGYFDELTKTSWITEQAEDRYKKQHPESRVKETSKDGSSTTEEKYETDAELPMKDTGKDDSGRSEEKYKKVFGLRLEEAGEYGLDTQPNKERLIKNDEHRNEDCNYRDAKVNVDIKNEETLFDDISIDNTMNSVVGSDKLSTAELPVKILQAHDKTNQNKRPSSDKSLFISDPFVLRTKWEGGSRQEKKDEESKTVDESNSVKVDQNMQGRKLISNEIQDESYQDVKSSLQDRKLINKETQESYRDSTFPNDESDFNESIDILRARNKMDEKMISMEKEKSIVTMQEKKDSSELKIPQLLDESSDLREQMQRWQNLYQGNEKNLSLNSWRIDESPATNTRKGIQQEYDKQKSAAEETSIYVDANKRGRVKHRERIETKSTSTEEMRAENEERRKSLNDDGQQSEMEGRNVSSADRTDYALDSDENVKLERTSLEEREEAIADVKSREEKSDMGNLKEKKHEAEDPETAEFQFDVNSNEFEIENMKNAEFKMKYLRGKYSTEDNLRMQNAEDIEGDDINRGKFGLEDVEKEKSKEESDKKKEHDISGTKKTKFEVENSQGKKLRLQDVNEGDKLESKGLKRKKFDPEISAKRKFEAESSQIDNVKLNFGPWDVAGQKFESEDLQKRKSEERNVDNDKFEAGDLKEKEVGPEDRGETEYDPIVTREDKSGSMNVETEKFKPSVEVLKPQFREDNLVLTLGEISTKNVKNIEQFDPTSGKQSLNADEERAITENKSKENEKVISYEGAMYKDASADKVSGGKYKLKEDPIVTNKKKYEADTTKGIGLSSVEEGMNETSSKNEEEDEKLSLSKEILGKRDFKIKSDTSEDNDKKDVKSNQIFDGNASSMEENNVLVKRTQLQAERTLSGITDIAEEGPFVNAGIHEKNNRARVLSAKTNTKEKEPFNDRRIYQEIHNIEPLENNEKHIIRTKERKPNKLSEYQTDGIQTLNIEKYENSEKALLPDSEVNQATSISTRTGSLTDPQGNDEFSTATIEAHVAKLQDGNKEFRPSGNDTSATPDEDQIEIRANFGKLSNTDVHALGYSDRLNKDNNPSAGVHEVSLEEKKPGKNKMATFEGVSSENTRKEAKEGKKEIIEGLSLSNTGASNGEESKTAKETHVIGGTKEKYDNTLETLNETADQSIINLTGFLSDESKESSSKERLEEIGSVFYNSNEESNFSDVHITDPLVFIDKTDHEAIDPDESRKHKDKVVANDVNLEQATESFSAWSSKFSGNGGISGEDNISSTAINQGSEEETEKEEITGRNTAEDHSSKHSDLKMISNLSVISSGSTEIGEENEERNSTITDEELDSGNLEGNLSNVARLLTTKNSAEIMSYYKNEGNGNNFVEYEKINKSDKEDRTKESEIDISGRSNESSIGITQKQAVTTGKSRLNDPYAKKTEQKDSLNESESITWDLNKEKTPVQGSNTSIEVTKSNDAARGRKESSPTANTLKMSKNKVVLSDLSGESFQKNDKLGKKQHETLNNSSSGETRSKEDEITKLHTEVNDKYTTPSAERQLIENQVLGAFSETSTQPALNISEARSPDMHENTIKSRLLEAATLRPLNWTDNEGYKDPLVEASWIHKETLSTGTYDPDIMHLSKLDPERKLSEIVEVSNEKVKSSTDEVENIPKEKGYDITYNNMKSLRGDETEKVAENIFNGFNDISVESNNEHMGTIEDNKFMNSIVDTSYASVSLNESDYRIDGEVNVRRQENIDLSHENDLLGVRENENIKNTDATDILDQKYDLNEKYSELYINDEDYKPKISTITDATQDQDNLLKNSKQEKNPLFKLLLNKANDMQNLNNEIKGSHMSDNSSKKNNESSEARTKIKLDELNKETSEGKATQESESYEDKLHLSEQRISQSEENLYEIPEDGKETQIQKALTEAEIAVTEFPRVKEQQQKNILEKEEETYTKAGDKHISSENHLEDPDRRNVSWNQLNPMEITDSKSNDAISLKEHYKPKIQGISSNLEDIDSEILIRSDSTSDKIMNDLQNKYKDLTLDINDPQKMTYDSNTQDELKLNSKEVGHPGTSIKSYYTSNVTENNIHNQYQNPTLTVTEPLKLGYESKIQKLWLNSENDTNSSVSIGSGYTSNAIASNLHDTLRDPATSISNSKKVIYESYAQDESGLNSSVSIGSGYTSNAIASDLHDTLRDPATSISNSKKVIYESYAQDESGLNSSVSIGSGYTSNAIASNLHDTLRDPTTS</sequence>
<feature type="compositionally biased region" description="Basic and acidic residues" evidence="1">
    <location>
        <begin position="683"/>
        <end position="731"/>
    </location>
</feature>
<feature type="compositionally biased region" description="Polar residues" evidence="1">
    <location>
        <begin position="1365"/>
        <end position="1374"/>
    </location>
</feature>
<feature type="signal peptide" evidence="2">
    <location>
        <begin position="1"/>
        <end position="18"/>
    </location>
</feature>
<feature type="compositionally biased region" description="Polar residues" evidence="1">
    <location>
        <begin position="1636"/>
        <end position="1656"/>
    </location>
</feature>
<feature type="compositionally biased region" description="Polar residues" evidence="1">
    <location>
        <begin position="1507"/>
        <end position="1517"/>
    </location>
</feature>
<feature type="compositionally biased region" description="Basic and acidic residues" evidence="1">
    <location>
        <begin position="1525"/>
        <end position="1543"/>
    </location>
</feature>
<feature type="compositionally biased region" description="Basic and acidic residues" evidence="1">
    <location>
        <begin position="1757"/>
        <end position="1769"/>
    </location>
</feature>
<feature type="compositionally biased region" description="Polar residues" evidence="1">
    <location>
        <begin position="1547"/>
        <end position="1557"/>
    </location>
</feature>
<feature type="region of interest" description="Disordered" evidence="1">
    <location>
        <begin position="287"/>
        <end position="334"/>
    </location>
</feature>
<dbReference type="Proteomes" id="UP000515180">
    <property type="component" value="Unplaced"/>
</dbReference>
<evidence type="ECO:0000256" key="1">
    <source>
        <dbReference type="SAM" id="MobiDB-lite"/>
    </source>
</evidence>
<feature type="region of interest" description="Disordered" evidence="1">
    <location>
        <begin position="1310"/>
        <end position="1387"/>
    </location>
</feature>
<dbReference type="RefSeq" id="XP_024225187.1">
    <property type="nucleotide sequence ID" value="XM_024369419.1"/>
</dbReference>
<feature type="region of interest" description="Disordered" evidence="1">
    <location>
        <begin position="1051"/>
        <end position="1117"/>
    </location>
</feature>
<feature type="region of interest" description="Disordered" evidence="1">
    <location>
        <begin position="1620"/>
        <end position="1722"/>
    </location>
</feature>
<feature type="non-terminal residue" evidence="4">
    <location>
        <position position="2472"/>
    </location>
</feature>
<protein>
    <submittedName>
        <fullName evidence="4">Uncharacterized protein LOC105681098</fullName>
    </submittedName>
</protein>
<feature type="compositionally biased region" description="Polar residues" evidence="1">
    <location>
        <begin position="1689"/>
        <end position="1702"/>
    </location>
</feature>
<feature type="compositionally biased region" description="Basic and acidic residues" evidence="1">
    <location>
        <begin position="642"/>
        <end position="666"/>
    </location>
</feature>
<feature type="compositionally biased region" description="Basic and acidic residues" evidence="1">
    <location>
        <begin position="1620"/>
        <end position="1631"/>
    </location>
</feature>
<evidence type="ECO:0000256" key="2">
    <source>
        <dbReference type="SAM" id="SignalP"/>
    </source>
</evidence>
<feature type="region of interest" description="Disordered" evidence="1">
    <location>
        <begin position="886"/>
        <end position="944"/>
    </location>
</feature>
<feature type="region of interest" description="Disordered" evidence="1">
    <location>
        <begin position="1736"/>
        <end position="1769"/>
    </location>
</feature>
<feature type="compositionally biased region" description="Basic and acidic residues" evidence="1">
    <location>
        <begin position="1375"/>
        <end position="1387"/>
    </location>
</feature>
<feature type="compositionally biased region" description="Basic and acidic residues" evidence="1">
    <location>
        <begin position="449"/>
        <end position="466"/>
    </location>
</feature>
<feature type="compositionally biased region" description="Basic and acidic residues" evidence="1">
    <location>
        <begin position="2073"/>
        <end position="2124"/>
    </location>
</feature>
<proteinExistence type="predicted"/>
<feature type="compositionally biased region" description="Basic and acidic residues" evidence="1">
    <location>
        <begin position="1073"/>
        <end position="1102"/>
    </location>
</feature>
<dbReference type="OrthoDB" id="10536887at2759"/>
<feature type="compositionally biased region" description="Basic and acidic residues" evidence="1">
    <location>
        <begin position="1348"/>
        <end position="1361"/>
    </location>
</feature>
<feature type="compositionally biased region" description="Basic and acidic residues" evidence="1">
    <location>
        <begin position="1736"/>
        <end position="1747"/>
    </location>
</feature>
<feature type="region of interest" description="Disordered" evidence="1">
    <location>
        <begin position="778"/>
        <end position="867"/>
    </location>
</feature>
<feature type="compositionally biased region" description="Polar residues" evidence="1">
    <location>
        <begin position="667"/>
        <end position="682"/>
    </location>
</feature>
<evidence type="ECO:0000313" key="4">
    <source>
        <dbReference type="RefSeq" id="XP_024225187.1"/>
    </source>
</evidence>
<feature type="compositionally biased region" description="Basic and acidic residues" evidence="1">
    <location>
        <begin position="1662"/>
        <end position="1672"/>
    </location>
</feature>